<sequence>MILKKQSVNIVWLFLLILVIASNITLYRSSFGVNMLLENQNAVVIGSIIDLTIIAPILYLAWQRKLNWKAIITLIAGGLIAVRFIIPMEYLAPFEAVTWAGFLIEGALLLLEILLLVTLFKYLPQIIGRVKTSSLPLLFSFSQAVEEKAKKHPIIHVLCSEMLMFYYIFCTWKKKPQYGGNTFTLHRKSSLIAFQMMMIHAIVIETIGIHWWLHDKSFVLSIILLIINIYSVLFFLGDIQAVRLNPLQIESDRMYVSLGLMKRMEIKWTDIEEIIEDREILERKLSNNTIDFIARDFETVHPTVIFKFKYPLEATMFMGIKKKYDQAAIRVDESEKFKEILKQVMTKQ</sequence>
<proteinExistence type="predicted"/>
<dbReference type="RefSeq" id="WP_066233251.1">
    <property type="nucleotide sequence ID" value="NZ_JARTFQ010000005.1"/>
</dbReference>
<dbReference type="Proteomes" id="UP001342826">
    <property type="component" value="Unassembled WGS sequence"/>
</dbReference>
<keyword evidence="3" id="KW-1185">Reference proteome</keyword>
<gene>
    <name evidence="2" type="ORF">P9271_13770</name>
</gene>
<evidence type="ECO:0000313" key="2">
    <source>
        <dbReference type="EMBL" id="MED4402384.1"/>
    </source>
</evidence>
<feature type="transmembrane region" description="Helical" evidence="1">
    <location>
        <begin position="42"/>
        <end position="61"/>
    </location>
</feature>
<feature type="transmembrane region" description="Helical" evidence="1">
    <location>
        <begin position="12"/>
        <end position="30"/>
    </location>
</feature>
<name>A0ABU6P1J4_9BACI</name>
<accession>A0ABU6P1J4</accession>
<feature type="transmembrane region" description="Helical" evidence="1">
    <location>
        <begin position="98"/>
        <end position="123"/>
    </location>
</feature>
<protein>
    <submittedName>
        <fullName evidence="2">Beta-carotene 15,15'-monooxygenase</fullName>
    </submittedName>
</protein>
<evidence type="ECO:0000313" key="3">
    <source>
        <dbReference type="Proteomes" id="UP001342826"/>
    </source>
</evidence>
<feature type="transmembrane region" description="Helical" evidence="1">
    <location>
        <begin position="218"/>
        <end position="236"/>
    </location>
</feature>
<feature type="transmembrane region" description="Helical" evidence="1">
    <location>
        <begin position="68"/>
        <end position="86"/>
    </location>
</feature>
<organism evidence="2 3">
    <name type="scientific">Metabacillus fastidiosus</name>
    <dbReference type="NCBI Taxonomy" id="1458"/>
    <lineage>
        <taxon>Bacteria</taxon>
        <taxon>Bacillati</taxon>
        <taxon>Bacillota</taxon>
        <taxon>Bacilli</taxon>
        <taxon>Bacillales</taxon>
        <taxon>Bacillaceae</taxon>
        <taxon>Metabacillus</taxon>
    </lineage>
</organism>
<keyword evidence="1" id="KW-0472">Membrane</keyword>
<dbReference type="EMBL" id="JARTFS010000011">
    <property type="protein sequence ID" value="MED4402384.1"/>
    <property type="molecule type" value="Genomic_DNA"/>
</dbReference>
<dbReference type="GeneID" id="301142414"/>
<comment type="caution">
    <text evidence="2">The sequence shown here is derived from an EMBL/GenBank/DDBJ whole genome shotgun (WGS) entry which is preliminary data.</text>
</comment>
<keyword evidence="1" id="KW-1133">Transmembrane helix</keyword>
<feature type="transmembrane region" description="Helical" evidence="1">
    <location>
        <begin position="191"/>
        <end position="212"/>
    </location>
</feature>
<evidence type="ECO:0000256" key="1">
    <source>
        <dbReference type="SAM" id="Phobius"/>
    </source>
</evidence>
<keyword evidence="1" id="KW-0812">Transmembrane</keyword>
<reference evidence="2 3" key="1">
    <citation type="submission" date="2023-03" db="EMBL/GenBank/DDBJ databases">
        <title>Bacillus Genome Sequencing.</title>
        <authorList>
            <person name="Dunlap C."/>
        </authorList>
    </citation>
    <scope>NUCLEOTIDE SEQUENCE [LARGE SCALE GENOMIC DNA]</scope>
    <source>
        <strain evidence="2 3">NRS-1717</strain>
    </source>
</reference>